<dbReference type="EMBL" id="VULU01000039">
    <property type="protein sequence ID" value="MSS49955.1"/>
    <property type="molecule type" value="Genomic_DNA"/>
</dbReference>
<proteinExistence type="predicted"/>
<evidence type="ECO:0000313" key="7">
    <source>
        <dbReference type="Proteomes" id="UP000460950"/>
    </source>
</evidence>
<evidence type="ECO:0000313" key="2">
    <source>
        <dbReference type="EMBL" id="MSS49955.1"/>
    </source>
</evidence>
<dbReference type="EMBL" id="MNQV01000204">
    <property type="protein sequence ID" value="OKZ46163.1"/>
    <property type="molecule type" value="Genomic_DNA"/>
</dbReference>
<dbReference type="Proteomes" id="UP000460950">
    <property type="component" value="Unassembled WGS sequence"/>
</dbReference>
<gene>
    <name evidence="3" type="ORF">BHV80_11160</name>
    <name evidence="4" type="ORF">DW150_13290</name>
    <name evidence="2" type="ORF">FYJ30_17035</name>
</gene>
<evidence type="ECO:0000259" key="1">
    <source>
        <dbReference type="Pfam" id="PF22292"/>
    </source>
</evidence>
<dbReference type="InterPro" id="IPR054238">
    <property type="entry name" value="DUF6965"/>
</dbReference>
<reference evidence="4 6" key="2">
    <citation type="submission" date="2018-08" db="EMBL/GenBank/DDBJ databases">
        <title>A genome reference for cultivated species of the human gut microbiota.</title>
        <authorList>
            <person name="Zou Y."/>
            <person name="Xue W."/>
            <person name="Luo G."/>
        </authorList>
    </citation>
    <scope>NUCLEOTIDE SEQUENCE [LARGE SCALE GENOMIC DNA]</scope>
    <source>
        <strain evidence="4 6">AM13-21</strain>
    </source>
</reference>
<reference evidence="3 5" key="1">
    <citation type="journal article" date="2016" name="Nat. Biotechnol.">
        <title>Measurement of bacterial replication rates in microbial communities.</title>
        <authorList>
            <person name="Brown C.T."/>
            <person name="Olm M.R."/>
            <person name="Thomas B.C."/>
            <person name="Banfield J.F."/>
        </authorList>
    </citation>
    <scope>NUCLEOTIDE SEQUENCE [LARGE SCALE GENOMIC DNA]</scope>
    <source>
        <strain evidence="3">42_262</strain>
    </source>
</reference>
<protein>
    <recommendedName>
        <fullName evidence="1">DUF6965 domain-containing protein</fullName>
    </recommendedName>
</protein>
<evidence type="ECO:0000313" key="4">
    <source>
        <dbReference type="EMBL" id="RHI89437.1"/>
    </source>
</evidence>
<comment type="caution">
    <text evidence="3">The sequence shown here is derived from an EMBL/GenBank/DDBJ whole genome shotgun (WGS) entry which is preliminary data.</text>
</comment>
<dbReference type="Pfam" id="PF22292">
    <property type="entry name" value="DUF6965"/>
    <property type="match status" value="1"/>
</dbReference>
<dbReference type="AlphaFoldDB" id="A0A1Q6IZ68"/>
<dbReference type="EMBL" id="QRLF01000021">
    <property type="protein sequence ID" value="RHI89437.1"/>
    <property type="molecule type" value="Genomic_DNA"/>
</dbReference>
<evidence type="ECO:0000313" key="6">
    <source>
        <dbReference type="Proteomes" id="UP000285777"/>
    </source>
</evidence>
<dbReference type="Proteomes" id="UP000285777">
    <property type="component" value="Unassembled WGS sequence"/>
</dbReference>
<evidence type="ECO:0000313" key="3">
    <source>
        <dbReference type="EMBL" id="OKZ46163.1"/>
    </source>
</evidence>
<organism evidence="3 5">
    <name type="scientific">Phocaeicola vulgatus</name>
    <name type="common">Bacteroides vulgatus</name>
    <dbReference type="NCBI Taxonomy" id="821"/>
    <lineage>
        <taxon>Bacteria</taxon>
        <taxon>Pseudomonadati</taxon>
        <taxon>Bacteroidota</taxon>
        <taxon>Bacteroidia</taxon>
        <taxon>Bacteroidales</taxon>
        <taxon>Bacteroidaceae</taxon>
        <taxon>Phocaeicola</taxon>
    </lineage>
</organism>
<dbReference type="Proteomes" id="UP000186631">
    <property type="component" value="Unassembled WGS sequence"/>
</dbReference>
<accession>A0A1Q6IZ68</accession>
<dbReference type="RefSeq" id="WP_016270301.1">
    <property type="nucleotide sequence ID" value="NZ_CAXTGH010000003.1"/>
</dbReference>
<reference evidence="2 7" key="3">
    <citation type="submission" date="2019-09" db="EMBL/GenBank/DDBJ databases">
        <title>In-depth cultivation of the pig gut microbiome towards novel bacterial diversity and tailored functional studies.</title>
        <authorList>
            <person name="Wylensek D."/>
            <person name="Hitch T.C.A."/>
            <person name="Clavel T."/>
        </authorList>
    </citation>
    <scope>NUCLEOTIDE SEQUENCE [LARGE SCALE GENOMIC DNA]</scope>
    <source>
        <strain evidence="2 7">WCA-389-WT-3C</strain>
    </source>
</reference>
<sequence length="78" mass="9148">MKNAKTHEAYSEEELREMVEWFNTRELPKTLQINKSSFSPDLPLTVESLIMQAEQNLGNYKMAGSFRLLKEIREKLES</sequence>
<feature type="domain" description="DUF6965" evidence="1">
    <location>
        <begin position="13"/>
        <end position="78"/>
    </location>
</feature>
<evidence type="ECO:0000313" key="5">
    <source>
        <dbReference type="Proteomes" id="UP000186631"/>
    </source>
</evidence>
<name>A0A1Q6IZ68_PHOVU</name>